<dbReference type="EMBL" id="NOWT01000041">
    <property type="protein sequence ID" value="OYD80924.1"/>
    <property type="molecule type" value="Genomic_DNA"/>
</dbReference>
<keyword evidence="1" id="KW-0614">Plasmid</keyword>
<dbReference type="Proteomes" id="UP000215367">
    <property type="component" value="Unassembled WGS sequence"/>
</dbReference>
<sequence>MEEIVMARESLLGEPTHLHAFGLALGAIIAEGRRVDTERETAPEPISHADAKERANSAAQEAIERMVLATKAVSLADAAVHTLHLRHLADDVEAAVRDGNDEAAQRALFLIERLARSIFDVLIRETGADPAELAADYFLASADRLWPRLAAQDLFVAAVAAFEDQARDALSVPAEPTGAMIDAAVQATGCAPAQVRQGFAAMVRAYQQEHAA</sequence>
<evidence type="ECO:0000313" key="1">
    <source>
        <dbReference type="EMBL" id="OYD80924.1"/>
    </source>
</evidence>
<reference evidence="1 2" key="1">
    <citation type="submission" date="2017-07" db="EMBL/GenBank/DDBJ databases">
        <title>Whole genome sequence of Azospirillum brasilense 2A1, a potential biofertilizer strain.</title>
        <authorList>
            <person name="Fontana C.A."/>
            <person name="Toffoli L.M."/>
            <person name="Salazar S.M."/>
            <person name="Puglisi E."/>
            <person name="Pedraza R."/>
            <person name="Bassi D."/>
            <person name="Cocconcelli P.S."/>
        </authorList>
    </citation>
    <scope>NUCLEOTIDE SEQUENCE [LARGE SCALE GENOMIC DNA]</scope>
    <source>
        <strain evidence="1 2">2A1</strain>
        <plasmid evidence="1">unnamed</plasmid>
    </source>
</reference>
<accession>A0A235H638</accession>
<evidence type="ECO:0000313" key="2">
    <source>
        <dbReference type="Proteomes" id="UP000215367"/>
    </source>
</evidence>
<protein>
    <submittedName>
        <fullName evidence="1">Uncharacterized protein</fullName>
    </submittedName>
</protein>
<name>A0A235H638_AZOBR</name>
<proteinExistence type="predicted"/>
<comment type="caution">
    <text evidence="1">The sequence shown here is derived from an EMBL/GenBank/DDBJ whole genome shotgun (WGS) entry which is preliminary data.</text>
</comment>
<organism evidence="1 2">
    <name type="scientific">Azospirillum brasilense</name>
    <dbReference type="NCBI Taxonomy" id="192"/>
    <lineage>
        <taxon>Bacteria</taxon>
        <taxon>Pseudomonadati</taxon>
        <taxon>Pseudomonadota</taxon>
        <taxon>Alphaproteobacteria</taxon>
        <taxon>Rhodospirillales</taxon>
        <taxon>Azospirillaceae</taxon>
        <taxon>Azospirillum</taxon>
    </lineage>
</organism>
<dbReference type="AlphaFoldDB" id="A0A235H638"/>
<gene>
    <name evidence="1" type="ORF">CHT98_28405</name>
</gene>
<geneLocation type="plasmid" evidence="1">
    <name>unnamed</name>
</geneLocation>